<dbReference type="AlphaFoldDB" id="A0A7D7QE86"/>
<dbReference type="InterPro" id="IPR051162">
    <property type="entry name" value="T4SS_component"/>
</dbReference>
<geneLocation type="plasmid" evidence="3">
    <name>pne_5</name>
</geneLocation>
<proteinExistence type="predicted"/>
<dbReference type="InterPro" id="IPR027417">
    <property type="entry name" value="P-loop_NTPase"/>
</dbReference>
<keyword evidence="2" id="KW-0614">Plasmid</keyword>
<dbReference type="Gene3D" id="3.40.50.300">
    <property type="entry name" value="P-loop containing nucleotide triphosphate hydrolases"/>
    <property type="match status" value="2"/>
</dbReference>
<dbReference type="KEGG" id="ned:HUN01_02345"/>
<protein>
    <submittedName>
        <fullName evidence="2">DUF87 domain-containing protein</fullName>
    </submittedName>
</protein>
<gene>
    <name evidence="2" type="ORF">HUN01_02345</name>
</gene>
<dbReference type="PANTHER" id="PTHR30121">
    <property type="entry name" value="UNCHARACTERIZED PROTEIN YJGR-RELATED"/>
    <property type="match status" value="1"/>
</dbReference>
<evidence type="ECO:0000313" key="3">
    <source>
        <dbReference type="Proteomes" id="UP000514713"/>
    </source>
</evidence>
<dbReference type="PANTHER" id="PTHR30121:SF6">
    <property type="entry name" value="SLR6007 PROTEIN"/>
    <property type="match status" value="1"/>
</dbReference>
<keyword evidence="3" id="KW-1185">Reference proteome</keyword>
<evidence type="ECO:0000259" key="1">
    <source>
        <dbReference type="Pfam" id="PF01935"/>
    </source>
</evidence>
<feature type="domain" description="Helicase HerA central" evidence="1">
    <location>
        <begin position="496"/>
        <end position="542"/>
    </location>
</feature>
<reference evidence="3" key="1">
    <citation type="submission" date="2020-06" db="EMBL/GenBank/DDBJ databases">
        <title>Nostoc edaphicum CCNP1411 genome.</title>
        <authorList>
            <person name="Fidor A."/>
            <person name="Grabski M."/>
            <person name="Gawor J."/>
            <person name="Gromadka R."/>
            <person name="Wegrzyn G."/>
            <person name="Mazur-Marzec H."/>
        </authorList>
    </citation>
    <scope>NUCLEOTIDE SEQUENCE [LARGE SCALE GENOMIC DNA]</scope>
    <source>
        <strain evidence="3">CCNP1411</strain>
        <plasmid evidence="3">pne_5</plasmid>
    </source>
</reference>
<accession>A0A7D7QE86</accession>
<dbReference type="Proteomes" id="UP000514713">
    <property type="component" value="Plasmid pNe_5"/>
</dbReference>
<dbReference type="InterPro" id="IPR002789">
    <property type="entry name" value="HerA_central"/>
</dbReference>
<dbReference type="Pfam" id="PF01935">
    <property type="entry name" value="DUF87"/>
    <property type="match status" value="1"/>
</dbReference>
<dbReference type="SUPFAM" id="SSF52540">
    <property type="entry name" value="P-loop containing nucleoside triphosphate hydrolases"/>
    <property type="match status" value="1"/>
</dbReference>
<organism evidence="2 3">
    <name type="scientific">Nostoc edaphicum CCNP1411</name>
    <dbReference type="NCBI Taxonomy" id="1472755"/>
    <lineage>
        <taxon>Bacteria</taxon>
        <taxon>Bacillati</taxon>
        <taxon>Cyanobacteriota</taxon>
        <taxon>Cyanophyceae</taxon>
        <taxon>Nostocales</taxon>
        <taxon>Nostocaceae</taxon>
        <taxon>Nostoc</taxon>
    </lineage>
</organism>
<sequence length="913" mass="103715">MVKIKNSPNVKKVSAFEDFLDLTTIIRLKKGSYNIGAYLLSKKQVSDTNNTLQLVFGYSCTGFHPLFNSDEQVEAIAKAFENGCKEIPQGEKFTFRWSSLCNESEVFEAYRERLTNPVSPESEFLDWGQVARMQELSRRRQRKNIKLNIYTTFTIKPGGTEGGDAVDRAIVKLANFLQRRFTPTGATELTKKNLIQILEKAINVSLRHQQILSEMKLFPSPKTEKELWNDLTYCLGAKSVKVPHTLVFDESGLREEINEASPLKSQYIDQLHATSVLLNNGIPYADRQWVCLPSKNKEKKYVGVMTLAQKPEAFASTRDQVRFLWNVFSREVIYDVEIITEISPADQKLTRLTQQLITRRSRHAEISASKKTIDVASQINTEWSVNAQKQLYTGDTPENLALIVLVYRNSLEEIDDACRLISGYINQPTELIRETQYAWSIWLDTLLIKQKPQLTSPYNRRTTFFTSEIIGLTPVIQNMKADEKGFELIADEGHSSVWIDFSKTKNVMIIGTTGSGKSVLVSSIIAECLAKDMSVLIIDLPNDDGSGTFGDFTPYYNGFYFDISRQSNNIVQPLDLSKIPLEQREDRVKAHRNDVNLIVLQLVLGSQQFEGFLAQTIESLIPLGTKAFYENPDIERRFELAHSAGIGTPEWDNTPTLVDMEQFFCADCIDLGYEDENVDKALNYIRLRLQYWQASSIGNAICKPSTFQTDSKLITFALTNLQSDREAEVFGMSAYIAASRQSLSSTNSMFFMDEASVLLRFPSLSRLVGRKCATARKSGCRIALAAQDVISIAKSEAGEQILQNMPCRLIGRIVPGAARSFSELLGMPREIIDVNETFMPNIQQLYTLWLLDYNNKYIRCRYYPSSPLLGLVVNGREEQESRDKFKKIYNDKFTWVAEFSKYYVECIKQGKPL</sequence>
<dbReference type="EMBL" id="CP054697">
    <property type="protein sequence ID" value="QMS86462.1"/>
    <property type="molecule type" value="Genomic_DNA"/>
</dbReference>
<name>A0A7D7QE86_9NOSO</name>
<evidence type="ECO:0000313" key="2">
    <source>
        <dbReference type="EMBL" id="QMS86462.1"/>
    </source>
</evidence>